<reference evidence="1" key="1">
    <citation type="submission" date="2019-04" db="EMBL/GenBank/DDBJ databases">
        <title>Evolution of Biomass-Degrading Anaerobic Consortia Revealed by Metagenomics.</title>
        <authorList>
            <person name="Peng X."/>
        </authorList>
    </citation>
    <scope>NUCLEOTIDE SEQUENCE</scope>
    <source>
        <strain evidence="1">SIG140</strain>
    </source>
</reference>
<dbReference type="AlphaFoldDB" id="A0A9D5P0Z7"/>
<proteinExistence type="predicted"/>
<sequence length="340" mass="40397">MNSLTNRYPQDQPSYGATLNRERLLGDADRLFSIRWLINRLFCEIKLLLINDYNLQSHKFFFAIRQQPELWFAWHMLKHHQASLAKVEEYKQMFPENGNFIAALREERENVIKQFMKFVPSKQWDTLRDNDDSWRIYAKRLYQANSKNPQIELEFFALVDYICVMTDALCGNWNLLFPSDEDNTDMQTYIDQGATSNNQEMAEIKTVLKTLLKSPWFDKFCDDSKKYDTHWRDNYIDALFKSEYGQELVIGWDKKQIQIKGYVLGCLWFAGVFFEKVSKFAIAKEILSPYYPTKNTDAQVKQEWQKKSSSLSNYMGQADEQKFYDWAIKYIEGDDNQKLD</sequence>
<gene>
    <name evidence="1" type="ORF">E7101_09030</name>
</gene>
<dbReference type="Proteomes" id="UP000806522">
    <property type="component" value="Unassembled WGS sequence"/>
</dbReference>
<dbReference type="EMBL" id="SUYC01000009">
    <property type="protein sequence ID" value="MBE6271080.1"/>
    <property type="molecule type" value="Genomic_DNA"/>
</dbReference>
<protein>
    <submittedName>
        <fullName evidence="1">Uncharacterized protein</fullName>
    </submittedName>
</protein>
<comment type="caution">
    <text evidence="1">The sequence shown here is derived from an EMBL/GenBank/DDBJ whole genome shotgun (WGS) entry which is preliminary data.</text>
</comment>
<accession>A0A9D5P0Z7</accession>
<name>A0A9D5P0Z7_XYLRU</name>
<organism evidence="1 2">
    <name type="scientific">Xylanibacter ruminicola</name>
    <name type="common">Prevotella ruminicola</name>
    <dbReference type="NCBI Taxonomy" id="839"/>
    <lineage>
        <taxon>Bacteria</taxon>
        <taxon>Pseudomonadati</taxon>
        <taxon>Bacteroidota</taxon>
        <taxon>Bacteroidia</taxon>
        <taxon>Bacteroidales</taxon>
        <taxon>Prevotellaceae</taxon>
        <taxon>Xylanibacter</taxon>
    </lineage>
</organism>
<evidence type="ECO:0000313" key="1">
    <source>
        <dbReference type="EMBL" id="MBE6271080.1"/>
    </source>
</evidence>
<evidence type="ECO:0000313" key="2">
    <source>
        <dbReference type="Proteomes" id="UP000806522"/>
    </source>
</evidence>